<keyword evidence="3" id="KW-0408">Iron</keyword>
<dbReference type="RefSeq" id="WP_272427270.1">
    <property type="nucleotide sequence ID" value="NZ_JAGTJJ010000057.1"/>
</dbReference>
<dbReference type="InterPro" id="IPR050612">
    <property type="entry name" value="Prok_Mopterin_Oxidored"/>
</dbReference>
<reference evidence="6 7" key="1">
    <citation type="submission" date="2021-04" db="EMBL/GenBank/DDBJ databases">
        <title>Genome analysis of Polyangium sp.</title>
        <authorList>
            <person name="Li Y."/>
            <person name="Wang J."/>
        </authorList>
    </citation>
    <scope>NUCLEOTIDE SEQUENCE [LARGE SCALE GENOMIC DNA]</scope>
    <source>
        <strain evidence="6 7">SDU14</strain>
    </source>
</reference>
<dbReference type="Pfam" id="PF01568">
    <property type="entry name" value="Molydop_binding"/>
    <property type="match status" value="1"/>
</dbReference>
<dbReference type="GO" id="GO:0051536">
    <property type="term" value="F:iron-sulfur cluster binding"/>
    <property type="evidence" value="ECO:0007669"/>
    <property type="project" value="UniProtKB-KW"/>
</dbReference>
<evidence type="ECO:0000313" key="6">
    <source>
        <dbReference type="EMBL" id="MDC3987726.1"/>
    </source>
</evidence>
<keyword evidence="2" id="KW-0479">Metal-binding</keyword>
<dbReference type="SUPFAM" id="SSF53706">
    <property type="entry name" value="Formate dehydrogenase/DMSO reductase, domains 1-3"/>
    <property type="match status" value="1"/>
</dbReference>
<dbReference type="InterPro" id="IPR006963">
    <property type="entry name" value="Mopterin_OxRdtase_4Fe-4S_dom"/>
</dbReference>
<evidence type="ECO:0000256" key="3">
    <source>
        <dbReference type="ARBA" id="ARBA00023004"/>
    </source>
</evidence>
<protein>
    <submittedName>
        <fullName evidence="6">Molybdopterin-dependent oxidoreductase</fullName>
    </submittedName>
</protein>
<feature type="domain" description="4Fe-4S Mo/W bis-MGD-type" evidence="5">
    <location>
        <begin position="2"/>
        <end position="58"/>
    </location>
</feature>
<evidence type="ECO:0000313" key="7">
    <source>
        <dbReference type="Proteomes" id="UP001151081"/>
    </source>
</evidence>
<gene>
    <name evidence="6" type="ORF">KEG57_45090</name>
</gene>
<dbReference type="Pfam" id="PF04879">
    <property type="entry name" value="Molybdop_Fe4S4"/>
    <property type="match status" value="1"/>
</dbReference>
<proteinExistence type="inferred from homology"/>
<evidence type="ECO:0000256" key="2">
    <source>
        <dbReference type="ARBA" id="ARBA00022723"/>
    </source>
</evidence>
<evidence type="ECO:0000259" key="5">
    <source>
        <dbReference type="PROSITE" id="PS51669"/>
    </source>
</evidence>
<dbReference type="AlphaFoldDB" id="A0A9X4AXD4"/>
<keyword evidence="7" id="KW-1185">Reference proteome</keyword>
<dbReference type="InterPro" id="IPR006657">
    <property type="entry name" value="MoPterin_dinucl-bd_dom"/>
</dbReference>
<dbReference type="InterPro" id="IPR006656">
    <property type="entry name" value="Mopterin_OxRdtase"/>
</dbReference>
<dbReference type="PANTHER" id="PTHR43742">
    <property type="entry name" value="TRIMETHYLAMINE-N-OXIDE REDUCTASE"/>
    <property type="match status" value="1"/>
</dbReference>
<dbReference type="GO" id="GO:0046872">
    <property type="term" value="F:metal ion binding"/>
    <property type="evidence" value="ECO:0007669"/>
    <property type="project" value="UniProtKB-KW"/>
</dbReference>
<dbReference type="Gene3D" id="2.20.25.90">
    <property type="entry name" value="ADC-like domains"/>
    <property type="match status" value="1"/>
</dbReference>
<dbReference type="SUPFAM" id="SSF50692">
    <property type="entry name" value="ADC-like"/>
    <property type="match status" value="1"/>
</dbReference>
<keyword evidence="4" id="KW-0411">Iron-sulfur</keyword>
<dbReference type="PANTHER" id="PTHR43742:SF2">
    <property type="entry name" value="ASSIMILATORY NITRATE REDUCTASE CATALYTIC SUBUNIT"/>
    <property type="match status" value="1"/>
</dbReference>
<dbReference type="GO" id="GO:0016491">
    <property type="term" value="F:oxidoreductase activity"/>
    <property type="evidence" value="ECO:0007669"/>
    <property type="project" value="InterPro"/>
</dbReference>
<organism evidence="6 7">
    <name type="scientific">Polyangium jinanense</name>
    <dbReference type="NCBI Taxonomy" id="2829994"/>
    <lineage>
        <taxon>Bacteria</taxon>
        <taxon>Pseudomonadati</taxon>
        <taxon>Myxococcota</taxon>
        <taxon>Polyangia</taxon>
        <taxon>Polyangiales</taxon>
        <taxon>Polyangiaceae</taxon>
        <taxon>Polyangium</taxon>
    </lineage>
</organism>
<dbReference type="Pfam" id="PF00384">
    <property type="entry name" value="Molybdopterin"/>
    <property type="match status" value="1"/>
</dbReference>
<dbReference type="Proteomes" id="UP001151081">
    <property type="component" value="Unassembled WGS sequence"/>
</dbReference>
<name>A0A9X4AXD4_9BACT</name>
<accession>A0A9X4AXD4</accession>
<dbReference type="Gene3D" id="3.40.228.10">
    <property type="entry name" value="Dimethylsulfoxide Reductase, domain 2"/>
    <property type="match status" value="1"/>
</dbReference>
<evidence type="ECO:0000256" key="1">
    <source>
        <dbReference type="ARBA" id="ARBA00010312"/>
    </source>
</evidence>
<comment type="similarity">
    <text evidence="1">Belongs to the prokaryotic molybdopterin-containing oxidoreductase family.</text>
</comment>
<dbReference type="InterPro" id="IPR009010">
    <property type="entry name" value="Asp_de-COase-like_dom_sf"/>
</dbReference>
<dbReference type="GO" id="GO:0043546">
    <property type="term" value="F:molybdopterin cofactor binding"/>
    <property type="evidence" value="ECO:0007669"/>
    <property type="project" value="InterPro"/>
</dbReference>
<evidence type="ECO:0000256" key="4">
    <source>
        <dbReference type="ARBA" id="ARBA00023014"/>
    </source>
</evidence>
<dbReference type="Gene3D" id="3.40.50.740">
    <property type="match status" value="1"/>
</dbReference>
<sequence length="740" mass="80795">MVDTHHTFCRICEALCGLEADVEGGRVIALRPDARHVATEGFACPKGLKQHRMYASPDRVRSPLARRGERFEPASWDAALEDIGARVRRIHDEHGPDAIAMYVGTAAGFSVLHPVFAQGFMQGLGSRSMYASATQDCSNKFAVSREMYGFPFTLSFPDLDRTKCLIVVGANPVVSKWSFLQVPNPARALKDIEARGGKLFVVDPRRTESAKVAGEHVFIRPDTDVWFFLSFLRELAAVGGIDHERAARFMKGLDEVLAVAEPWTPERTARVTGITPDVLRAMVRAYRDAGRAAIYVSTGVNMGRNGSLAFWLAECINAASGNLDREGGTLVGRGIFDFAAFGRRTGTLLREDRSRIGDFRSVNDAFPGGLLADEILTDGPGKIRALFVTGGNPLITMPGAGRLRRAFEKLDLLVTIDLFVNETGSLAHWVLPATSPLERADLPFIFPLLLGLQRRPYLQATRPVVTQDGNQRDEATMYLDLCRAAGKPIFGSAIAQRALEMLTAARGWLHPDEPRSIPQELLLSAMLLATGNGTFGRLAEQTHGRLRPPHRGGDFLGKRVITKDGKVNLAPEVLLTAAKKLESDYEAEIARAGKLKLVTRRRVTTHNSWTHNLEDFAEPDGGTNHLYVHPEDAKRIGLSDGDFADVSTDVATVRVPVRLLADLMPGTVALPHGWGHQHAVGLSVAQKTRGVNVNLLAADGPERLERVSGMAHLTGFVVDVVPARGPKDDRSWSGLSEETT</sequence>
<dbReference type="SMART" id="SM00926">
    <property type="entry name" value="Molybdop_Fe4S4"/>
    <property type="match status" value="1"/>
</dbReference>
<dbReference type="PROSITE" id="PS51669">
    <property type="entry name" value="4FE4S_MOW_BIS_MGD"/>
    <property type="match status" value="1"/>
</dbReference>
<comment type="caution">
    <text evidence="6">The sequence shown here is derived from an EMBL/GenBank/DDBJ whole genome shotgun (WGS) entry which is preliminary data.</text>
</comment>
<dbReference type="Gene3D" id="2.40.40.20">
    <property type="match status" value="1"/>
</dbReference>
<dbReference type="EMBL" id="JAGTJJ010000057">
    <property type="protein sequence ID" value="MDC3987726.1"/>
    <property type="molecule type" value="Genomic_DNA"/>
</dbReference>